<evidence type="ECO:0000256" key="7">
    <source>
        <dbReference type="ARBA" id="ARBA00022840"/>
    </source>
</evidence>
<dbReference type="InterPro" id="IPR036890">
    <property type="entry name" value="HATPase_C_sf"/>
</dbReference>
<dbReference type="SMART" id="SM00388">
    <property type="entry name" value="HisKA"/>
    <property type="match status" value="1"/>
</dbReference>
<keyword evidence="11" id="KW-0969">Cilium</keyword>
<dbReference type="InterPro" id="IPR003661">
    <property type="entry name" value="HisK_dim/P_dom"/>
</dbReference>
<keyword evidence="3" id="KW-0597">Phosphoprotein</keyword>
<protein>
    <recommendedName>
        <fullName evidence="2">histidine kinase</fullName>
        <ecNumber evidence="2">2.7.13.3</ecNumber>
    </recommendedName>
</protein>
<dbReference type="Pfam" id="PF00512">
    <property type="entry name" value="HisKA"/>
    <property type="match status" value="1"/>
</dbReference>
<dbReference type="InterPro" id="IPR003594">
    <property type="entry name" value="HATPase_dom"/>
</dbReference>
<evidence type="ECO:0000256" key="8">
    <source>
        <dbReference type="ARBA" id="ARBA00023012"/>
    </source>
</evidence>
<feature type="domain" description="Histidine kinase" evidence="10">
    <location>
        <begin position="290"/>
        <end position="503"/>
    </location>
</feature>
<feature type="transmembrane region" description="Helical" evidence="9">
    <location>
        <begin position="164"/>
        <end position="185"/>
    </location>
</feature>
<evidence type="ECO:0000256" key="1">
    <source>
        <dbReference type="ARBA" id="ARBA00000085"/>
    </source>
</evidence>
<keyword evidence="8" id="KW-0902">Two-component regulatory system</keyword>
<evidence type="ECO:0000256" key="5">
    <source>
        <dbReference type="ARBA" id="ARBA00022741"/>
    </source>
</evidence>
<evidence type="ECO:0000313" key="12">
    <source>
        <dbReference type="Proteomes" id="UP000034883"/>
    </source>
</evidence>
<evidence type="ECO:0000256" key="6">
    <source>
        <dbReference type="ARBA" id="ARBA00022777"/>
    </source>
</evidence>
<evidence type="ECO:0000256" key="4">
    <source>
        <dbReference type="ARBA" id="ARBA00022679"/>
    </source>
</evidence>
<dbReference type="SUPFAM" id="SSF47384">
    <property type="entry name" value="Homodimeric domain of signal transducing histidine kinase"/>
    <property type="match status" value="1"/>
</dbReference>
<feature type="transmembrane region" description="Helical" evidence="9">
    <location>
        <begin position="248"/>
        <end position="268"/>
    </location>
</feature>
<feature type="transmembrane region" description="Helical" evidence="9">
    <location>
        <begin position="220"/>
        <end position="242"/>
    </location>
</feature>
<gene>
    <name evidence="11" type="ORF">DB32_002179</name>
</gene>
<keyword evidence="4" id="KW-0808">Transferase</keyword>
<dbReference type="InterPro" id="IPR036097">
    <property type="entry name" value="HisK_dim/P_sf"/>
</dbReference>
<dbReference type="GO" id="GO:0000155">
    <property type="term" value="F:phosphorelay sensor kinase activity"/>
    <property type="evidence" value="ECO:0007669"/>
    <property type="project" value="InterPro"/>
</dbReference>
<evidence type="ECO:0000256" key="2">
    <source>
        <dbReference type="ARBA" id="ARBA00012438"/>
    </source>
</evidence>
<keyword evidence="9" id="KW-1133">Transmembrane helix</keyword>
<evidence type="ECO:0000313" key="11">
    <source>
        <dbReference type="EMBL" id="AKF05030.1"/>
    </source>
</evidence>
<name>A0A0F6W1H2_9BACT</name>
<proteinExistence type="predicted"/>
<dbReference type="SUPFAM" id="SSF55874">
    <property type="entry name" value="ATPase domain of HSP90 chaperone/DNA topoisomerase II/histidine kinase"/>
    <property type="match status" value="1"/>
</dbReference>
<dbReference type="CDD" id="cd00075">
    <property type="entry name" value="HATPase"/>
    <property type="match status" value="1"/>
</dbReference>
<dbReference type="PANTHER" id="PTHR43065:SF10">
    <property type="entry name" value="PEROXIDE STRESS-ACTIVATED HISTIDINE KINASE MAK3"/>
    <property type="match status" value="1"/>
</dbReference>
<dbReference type="SMART" id="SM00387">
    <property type="entry name" value="HATPase_c"/>
    <property type="match status" value="1"/>
</dbReference>
<dbReference type="PANTHER" id="PTHR43065">
    <property type="entry name" value="SENSOR HISTIDINE KINASE"/>
    <property type="match status" value="1"/>
</dbReference>
<feature type="transmembrane region" description="Helical" evidence="9">
    <location>
        <begin position="94"/>
        <end position="121"/>
    </location>
</feature>
<feature type="transmembrane region" description="Helical" evidence="9">
    <location>
        <begin position="191"/>
        <end position="208"/>
    </location>
</feature>
<feature type="transmembrane region" description="Helical" evidence="9">
    <location>
        <begin position="68"/>
        <end position="87"/>
    </location>
</feature>
<dbReference type="EC" id="2.7.13.3" evidence="2"/>
<keyword evidence="9" id="KW-0472">Membrane</keyword>
<evidence type="ECO:0000256" key="3">
    <source>
        <dbReference type="ARBA" id="ARBA00022553"/>
    </source>
</evidence>
<dbReference type="PROSITE" id="PS50109">
    <property type="entry name" value="HIS_KIN"/>
    <property type="match status" value="1"/>
</dbReference>
<feature type="transmembrane region" description="Helical" evidence="9">
    <location>
        <begin position="127"/>
        <end position="148"/>
    </location>
</feature>
<comment type="catalytic activity">
    <reaction evidence="1">
        <text>ATP + protein L-histidine = ADP + protein N-phospho-L-histidine.</text>
        <dbReference type="EC" id="2.7.13.3"/>
    </reaction>
</comment>
<dbReference type="AlphaFoldDB" id="A0A0F6W1H2"/>
<evidence type="ECO:0000259" key="10">
    <source>
        <dbReference type="PROSITE" id="PS50109"/>
    </source>
</evidence>
<reference evidence="11 12" key="1">
    <citation type="submission" date="2015-03" db="EMBL/GenBank/DDBJ databases">
        <title>Genome assembly of Sandaracinus amylolyticus DSM 53668.</title>
        <authorList>
            <person name="Sharma G."/>
            <person name="Subramanian S."/>
        </authorList>
    </citation>
    <scope>NUCLEOTIDE SEQUENCE [LARGE SCALE GENOMIC DNA]</scope>
    <source>
        <strain evidence="11 12">DSM 53668</strain>
    </source>
</reference>
<accession>A0A0F6W1H2</accession>
<keyword evidence="7" id="KW-0067">ATP-binding</keyword>
<keyword evidence="11" id="KW-0966">Cell projection</keyword>
<keyword evidence="11" id="KW-0282">Flagellum</keyword>
<dbReference type="PRINTS" id="PR00344">
    <property type="entry name" value="BCTRLSENSOR"/>
</dbReference>
<keyword evidence="5" id="KW-0547">Nucleotide-binding</keyword>
<keyword evidence="9" id="KW-0812">Transmembrane</keyword>
<keyword evidence="6 11" id="KW-0418">Kinase</keyword>
<sequence length="507" mass="53662">MRAMGLEQWVSSAAGALFLALGVLCLVRGARSPLAPPLAFLCITLFVYDVLEVARNFTDDPVWDFLDAGAAALVAPPTLYLVAAFVGKRRALRVPLVVATTYFVGLALVCVSAIVVPSLAWFAGSDAWALAMLGGMLPTFGVVPFLLAQHARRAGPEERARTQLFAVAFVLGVGGVTSDLAAIAGAVAPRVAAVGLLIGVLLLGALALRARVIERITGLAIVNAIALAGLAILGHLIVLEWLGDQTTLMVLGAVAVTLALLAALRPLVSTLTEERERTRHLATMGRLSAQMAHDLKNPLAAIKGAAQFLAEERRQGRSIDEQDAFVSLILEQAERLGRVVDEYQRLGRVEAVLAPVALERLAQEIATAQRAAARGEGIEVACDVRGEVGVTQADQDLLRAALENLVRNAREALVAAGRERGRVTIVVEGGEREIVLRVEDDGPGMDARTRERAFDDFYTTKATGSGLGLAYVARVAQAHGGRARIESEEGIGTSVELALPRVVTAPR</sequence>
<dbReference type="KEGG" id="samy:DB32_002179"/>
<dbReference type="EMBL" id="CP011125">
    <property type="protein sequence ID" value="AKF05030.1"/>
    <property type="molecule type" value="Genomic_DNA"/>
</dbReference>
<dbReference type="Proteomes" id="UP000034883">
    <property type="component" value="Chromosome"/>
</dbReference>
<dbReference type="Gene3D" id="3.30.565.10">
    <property type="entry name" value="Histidine kinase-like ATPase, C-terminal domain"/>
    <property type="match status" value="1"/>
</dbReference>
<organism evidence="11 12">
    <name type="scientific">Sandaracinus amylolyticus</name>
    <dbReference type="NCBI Taxonomy" id="927083"/>
    <lineage>
        <taxon>Bacteria</taxon>
        <taxon>Pseudomonadati</taxon>
        <taxon>Myxococcota</taxon>
        <taxon>Polyangia</taxon>
        <taxon>Polyangiales</taxon>
        <taxon>Sandaracinaceae</taxon>
        <taxon>Sandaracinus</taxon>
    </lineage>
</organism>
<evidence type="ECO:0000256" key="9">
    <source>
        <dbReference type="SAM" id="Phobius"/>
    </source>
</evidence>
<dbReference type="CDD" id="cd00082">
    <property type="entry name" value="HisKA"/>
    <property type="match status" value="1"/>
</dbReference>
<keyword evidence="12" id="KW-1185">Reference proteome</keyword>
<dbReference type="GO" id="GO:0005524">
    <property type="term" value="F:ATP binding"/>
    <property type="evidence" value="ECO:0007669"/>
    <property type="project" value="UniProtKB-KW"/>
</dbReference>
<dbReference type="Gene3D" id="1.10.287.130">
    <property type="match status" value="1"/>
</dbReference>
<dbReference type="InterPro" id="IPR004358">
    <property type="entry name" value="Sig_transdc_His_kin-like_C"/>
</dbReference>
<dbReference type="Pfam" id="PF02518">
    <property type="entry name" value="HATPase_c"/>
    <property type="match status" value="1"/>
</dbReference>
<dbReference type="STRING" id="927083.DB32_002179"/>
<dbReference type="InterPro" id="IPR005467">
    <property type="entry name" value="His_kinase_dom"/>
</dbReference>